<dbReference type="PANTHER" id="PTHR30570:SF1">
    <property type="entry name" value="PHOSPHATE-BINDING PROTEIN PSTS"/>
    <property type="match status" value="1"/>
</dbReference>
<proteinExistence type="predicted"/>
<evidence type="ECO:0000256" key="1">
    <source>
        <dbReference type="ARBA" id="ARBA00022729"/>
    </source>
</evidence>
<dbReference type="Gene3D" id="3.40.190.10">
    <property type="entry name" value="Periplasmic binding protein-like II"/>
    <property type="match status" value="2"/>
</dbReference>
<evidence type="ECO:0000313" key="3">
    <source>
        <dbReference type="EMBL" id="TXI29653.1"/>
    </source>
</evidence>
<comment type="caution">
    <text evidence="3">The sequence shown here is derived from an EMBL/GenBank/DDBJ whole genome shotgun (WGS) entry which is preliminary data.</text>
</comment>
<dbReference type="CDD" id="cd13653">
    <property type="entry name" value="PBP2_phosphate_like_1"/>
    <property type="match status" value="1"/>
</dbReference>
<dbReference type="SUPFAM" id="SSF53850">
    <property type="entry name" value="Periplasmic binding protein-like II"/>
    <property type="match status" value="1"/>
</dbReference>
<dbReference type="EMBL" id="SSFX01000029">
    <property type="protein sequence ID" value="TXI29653.1"/>
    <property type="molecule type" value="Genomic_DNA"/>
</dbReference>
<sequence>MSDNKKILLICITFIVLGISGLTCANAASERLVLTGSSTVAPLVGEMARRFETMNPGVRIDVQTGGTSRGINDTRNGTADIGMVSRALKPDETDLHAFTIALDGISIILHANNRVTTLNKQQIVDIYTGKITNWKSVGGADARITVVNKAEGRSTLELFLHYLELKNSQIKPHAIIGDNPQGIKTVAGNPNAIGYVSIGAAEYEAERGVPIKLLPLDGVDASIANVRNGTFPLSRPLNLITSREPQGLARRFIEFVRSLQAHDLVEALYFVPVEVN</sequence>
<gene>
    <name evidence="3" type="ORF">E6Q60_03750</name>
</gene>
<dbReference type="Proteomes" id="UP000321055">
    <property type="component" value="Unassembled WGS sequence"/>
</dbReference>
<name>A0A5C7VYF4_9PROT</name>
<reference evidence="3 4" key="1">
    <citation type="submission" date="2018-09" db="EMBL/GenBank/DDBJ databases">
        <title>Metagenome Assembled Genomes from an Advanced Water Purification Facility.</title>
        <authorList>
            <person name="Stamps B.W."/>
            <person name="Spear J.R."/>
        </authorList>
    </citation>
    <scope>NUCLEOTIDE SEQUENCE [LARGE SCALE GENOMIC DNA]</scope>
    <source>
        <strain evidence="3">Bin_54_1</strain>
    </source>
</reference>
<dbReference type="InterPro" id="IPR050811">
    <property type="entry name" value="Phosphate_ABC_transporter"/>
</dbReference>
<protein>
    <submittedName>
        <fullName evidence="3">Phosphate ABC transporter substrate-binding protein</fullName>
    </submittedName>
</protein>
<evidence type="ECO:0000259" key="2">
    <source>
        <dbReference type="Pfam" id="PF12849"/>
    </source>
</evidence>
<dbReference type="InterPro" id="IPR024370">
    <property type="entry name" value="PBP_domain"/>
</dbReference>
<keyword evidence="1" id="KW-0732">Signal</keyword>
<organism evidence="3 4">
    <name type="scientific">Nitrosomonas oligotropha</name>
    <dbReference type="NCBI Taxonomy" id="42354"/>
    <lineage>
        <taxon>Bacteria</taxon>
        <taxon>Pseudomonadati</taxon>
        <taxon>Pseudomonadota</taxon>
        <taxon>Betaproteobacteria</taxon>
        <taxon>Nitrosomonadales</taxon>
        <taxon>Nitrosomonadaceae</taxon>
        <taxon>Nitrosomonas</taxon>
    </lineage>
</organism>
<dbReference type="Pfam" id="PF12849">
    <property type="entry name" value="PBP_like_2"/>
    <property type="match status" value="1"/>
</dbReference>
<accession>A0A5C7VYF4</accession>
<dbReference type="PANTHER" id="PTHR30570">
    <property type="entry name" value="PERIPLASMIC PHOSPHATE BINDING COMPONENT OF PHOSPHATE ABC TRANSPORTER"/>
    <property type="match status" value="1"/>
</dbReference>
<dbReference type="AlphaFoldDB" id="A0A5C7VYF4"/>
<evidence type="ECO:0000313" key="4">
    <source>
        <dbReference type="Proteomes" id="UP000321055"/>
    </source>
</evidence>
<feature type="domain" description="PBP" evidence="2">
    <location>
        <begin position="28"/>
        <end position="256"/>
    </location>
</feature>